<dbReference type="RefSeq" id="WP_284381278.1">
    <property type="nucleotide sequence ID" value="NZ_BSNM01000014.1"/>
</dbReference>
<gene>
    <name evidence="2" type="ORF">GCM10007876_20860</name>
</gene>
<feature type="chain" id="PRO_5041277781" evidence="1">
    <location>
        <begin position="42"/>
        <end position="243"/>
    </location>
</feature>
<sequence length="243" mass="26438">MQLSNFLSKQARKFTRPSLTTAFTATMLTATTLLASSVTLAEVVELTPNELNSAYIKDSTIYIPKATREKVAKKVVNVNIRPGEPSPEQVDREEELKDGATQTTLTALEANQSWDSARVEASLEVASQPAIQTEDLILPPREIAGAPDGFVLGDNFTYSVQDLIDKGFTHPETGQPLTNLTDSGLVVNNLEISFDGVDGRLYIPLPADFESRLPPGGVNSDILSINQALQNAINMRLQLPQNK</sequence>
<dbReference type="Proteomes" id="UP001161389">
    <property type="component" value="Unassembled WGS sequence"/>
</dbReference>
<protein>
    <submittedName>
        <fullName evidence="2">Uncharacterized protein</fullName>
    </submittedName>
</protein>
<organism evidence="2 3">
    <name type="scientific">Litoribrevibacter albus</name>
    <dbReference type="NCBI Taxonomy" id="1473156"/>
    <lineage>
        <taxon>Bacteria</taxon>
        <taxon>Pseudomonadati</taxon>
        <taxon>Pseudomonadota</taxon>
        <taxon>Gammaproteobacteria</taxon>
        <taxon>Oceanospirillales</taxon>
        <taxon>Oceanospirillaceae</taxon>
        <taxon>Litoribrevibacter</taxon>
    </lineage>
</organism>
<keyword evidence="1" id="KW-0732">Signal</keyword>
<keyword evidence="3" id="KW-1185">Reference proteome</keyword>
<evidence type="ECO:0000256" key="1">
    <source>
        <dbReference type="SAM" id="SignalP"/>
    </source>
</evidence>
<evidence type="ECO:0000313" key="2">
    <source>
        <dbReference type="EMBL" id="GLQ31607.1"/>
    </source>
</evidence>
<comment type="caution">
    <text evidence="2">The sequence shown here is derived from an EMBL/GenBank/DDBJ whole genome shotgun (WGS) entry which is preliminary data.</text>
</comment>
<reference evidence="2" key="1">
    <citation type="journal article" date="2014" name="Int. J. Syst. Evol. Microbiol.">
        <title>Complete genome sequence of Corynebacterium casei LMG S-19264T (=DSM 44701T), isolated from a smear-ripened cheese.</title>
        <authorList>
            <consortium name="US DOE Joint Genome Institute (JGI-PGF)"/>
            <person name="Walter F."/>
            <person name="Albersmeier A."/>
            <person name="Kalinowski J."/>
            <person name="Ruckert C."/>
        </authorList>
    </citation>
    <scope>NUCLEOTIDE SEQUENCE</scope>
    <source>
        <strain evidence="2">NBRC 110071</strain>
    </source>
</reference>
<name>A0AA37SBS3_9GAMM</name>
<dbReference type="EMBL" id="BSNM01000014">
    <property type="protein sequence ID" value="GLQ31607.1"/>
    <property type="molecule type" value="Genomic_DNA"/>
</dbReference>
<accession>A0AA37SBS3</accession>
<proteinExistence type="predicted"/>
<dbReference type="AlphaFoldDB" id="A0AA37SBS3"/>
<reference evidence="2" key="2">
    <citation type="submission" date="2023-01" db="EMBL/GenBank/DDBJ databases">
        <title>Draft genome sequence of Litoribrevibacter albus strain NBRC 110071.</title>
        <authorList>
            <person name="Sun Q."/>
            <person name="Mori K."/>
        </authorList>
    </citation>
    <scope>NUCLEOTIDE SEQUENCE</scope>
    <source>
        <strain evidence="2">NBRC 110071</strain>
    </source>
</reference>
<feature type="signal peptide" evidence="1">
    <location>
        <begin position="1"/>
        <end position="41"/>
    </location>
</feature>
<evidence type="ECO:0000313" key="3">
    <source>
        <dbReference type="Proteomes" id="UP001161389"/>
    </source>
</evidence>